<dbReference type="Pfam" id="PF08263">
    <property type="entry name" value="LRRNT_2"/>
    <property type="match status" value="1"/>
</dbReference>
<comment type="caution">
    <text evidence="11">The sequence shown here is derived from an EMBL/GenBank/DDBJ whole genome shotgun (WGS) entry which is preliminary data.</text>
</comment>
<dbReference type="GO" id="GO:0016020">
    <property type="term" value="C:membrane"/>
    <property type="evidence" value="ECO:0007669"/>
    <property type="project" value="UniProtKB-SubCell"/>
</dbReference>
<dbReference type="EMBL" id="VAHF01000007">
    <property type="protein sequence ID" value="TXG58848.1"/>
    <property type="molecule type" value="Genomic_DNA"/>
</dbReference>
<evidence type="ECO:0000256" key="1">
    <source>
        <dbReference type="ARBA" id="ARBA00004479"/>
    </source>
</evidence>
<gene>
    <name evidence="11" type="ORF">EZV62_016677</name>
</gene>
<dbReference type="InterPro" id="IPR001611">
    <property type="entry name" value="Leu-rich_rpt"/>
</dbReference>
<protein>
    <recommendedName>
        <fullName evidence="10">Leucine-rich repeat-containing N-terminal plant-type domain-containing protein</fullName>
    </recommendedName>
</protein>
<keyword evidence="5" id="KW-0677">Repeat</keyword>
<evidence type="ECO:0000259" key="10">
    <source>
        <dbReference type="Pfam" id="PF08263"/>
    </source>
</evidence>
<keyword evidence="4" id="KW-0732">Signal</keyword>
<name>A0A5C7HPX5_9ROSI</name>
<dbReference type="InterPro" id="IPR013210">
    <property type="entry name" value="LRR_N_plant-typ"/>
</dbReference>
<keyword evidence="3" id="KW-0812">Transmembrane</keyword>
<evidence type="ECO:0000256" key="4">
    <source>
        <dbReference type="ARBA" id="ARBA00022729"/>
    </source>
</evidence>
<keyword evidence="2" id="KW-0433">Leucine-rich repeat</keyword>
<evidence type="ECO:0000256" key="8">
    <source>
        <dbReference type="ARBA" id="ARBA00023170"/>
    </source>
</evidence>
<evidence type="ECO:0000256" key="6">
    <source>
        <dbReference type="ARBA" id="ARBA00022989"/>
    </source>
</evidence>
<dbReference type="AlphaFoldDB" id="A0A5C7HPX5"/>
<keyword evidence="12" id="KW-1185">Reference proteome</keyword>
<keyword evidence="8" id="KW-0675">Receptor</keyword>
<comment type="subcellular location">
    <subcellularLocation>
        <location evidence="1">Membrane</location>
        <topology evidence="1">Single-pass type I membrane protein</topology>
    </subcellularLocation>
</comment>
<keyword evidence="6" id="KW-1133">Transmembrane helix</keyword>
<sequence length="190" mass="20886">MTSASFSYLGVSYYFVCNENSTVIMTFPDILLSKFSWQHNDFVSGQCQNDQQYMLLQMKNSLVFDSSFSVHLVQWNQSTDCCTWSGVDCDVDGHVIGLNLSFESISGGIENSTGLFGLHYLQSLNLAYNSLNAAQIPSRFANLTNLTYLNLSTAGFTGQIPIAISGMTRLVSLDLSTDFAVACRSSSLET</sequence>
<dbReference type="Pfam" id="PF00560">
    <property type="entry name" value="LRR_1"/>
    <property type="match status" value="2"/>
</dbReference>
<dbReference type="PANTHER" id="PTHR48061:SF2">
    <property type="entry name" value="RECEPTOR LIKE PROTEIN 30-LIKE"/>
    <property type="match status" value="1"/>
</dbReference>
<dbReference type="InterPro" id="IPR032675">
    <property type="entry name" value="LRR_dom_sf"/>
</dbReference>
<proteinExistence type="predicted"/>
<dbReference type="OrthoDB" id="1394818at2759"/>
<reference evidence="12" key="1">
    <citation type="journal article" date="2019" name="Gigascience">
        <title>De novo genome assembly of the endangered Acer yangbiense, a plant species with extremely small populations endemic to Yunnan Province, China.</title>
        <authorList>
            <person name="Yang J."/>
            <person name="Wariss H.M."/>
            <person name="Tao L."/>
            <person name="Zhang R."/>
            <person name="Yun Q."/>
            <person name="Hollingsworth P."/>
            <person name="Dao Z."/>
            <person name="Luo G."/>
            <person name="Guo H."/>
            <person name="Ma Y."/>
            <person name="Sun W."/>
        </authorList>
    </citation>
    <scope>NUCLEOTIDE SEQUENCE [LARGE SCALE GENOMIC DNA]</scope>
    <source>
        <strain evidence="12">cv. Malutang</strain>
    </source>
</reference>
<evidence type="ECO:0000256" key="5">
    <source>
        <dbReference type="ARBA" id="ARBA00022737"/>
    </source>
</evidence>
<dbReference type="Proteomes" id="UP000323000">
    <property type="component" value="Chromosome 7"/>
</dbReference>
<dbReference type="InterPro" id="IPR046956">
    <property type="entry name" value="RLP23-like"/>
</dbReference>
<keyword evidence="7" id="KW-0472">Membrane</keyword>
<feature type="domain" description="Leucine-rich repeat-containing N-terminal plant-type" evidence="10">
    <location>
        <begin position="49"/>
        <end position="90"/>
    </location>
</feature>
<evidence type="ECO:0000313" key="12">
    <source>
        <dbReference type="Proteomes" id="UP000323000"/>
    </source>
</evidence>
<evidence type="ECO:0000256" key="3">
    <source>
        <dbReference type="ARBA" id="ARBA00022692"/>
    </source>
</evidence>
<evidence type="ECO:0000256" key="2">
    <source>
        <dbReference type="ARBA" id="ARBA00022614"/>
    </source>
</evidence>
<dbReference type="PANTHER" id="PTHR48061">
    <property type="entry name" value="LEUCINE-RICH REPEAT RECEPTOR PROTEIN KINASE EMS1-LIKE-RELATED"/>
    <property type="match status" value="1"/>
</dbReference>
<evidence type="ECO:0000256" key="9">
    <source>
        <dbReference type="ARBA" id="ARBA00023180"/>
    </source>
</evidence>
<organism evidence="11 12">
    <name type="scientific">Acer yangbiense</name>
    <dbReference type="NCBI Taxonomy" id="1000413"/>
    <lineage>
        <taxon>Eukaryota</taxon>
        <taxon>Viridiplantae</taxon>
        <taxon>Streptophyta</taxon>
        <taxon>Embryophyta</taxon>
        <taxon>Tracheophyta</taxon>
        <taxon>Spermatophyta</taxon>
        <taxon>Magnoliopsida</taxon>
        <taxon>eudicotyledons</taxon>
        <taxon>Gunneridae</taxon>
        <taxon>Pentapetalae</taxon>
        <taxon>rosids</taxon>
        <taxon>malvids</taxon>
        <taxon>Sapindales</taxon>
        <taxon>Sapindaceae</taxon>
        <taxon>Hippocastanoideae</taxon>
        <taxon>Acereae</taxon>
        <taxon>Acer</taxon>
    </lineage>
</organism>
<dbReference type="Gene3D" id="3.80.10.10">
    <property type="entry name" value="Ribonuclease Inhibitor"/>
    <property type="match status" value="1"/>
</dbReference>
<dbReference type="SUPFAM" id="SSF52058">
    <property type="entry name" value="L domain-like"/>
    <property type="match status" value="1"/>
</dbReference>
<keyword evidence="9" id="KW-0325">Glycoprotein</keyword>
<evidence type="ECO:0000256" key="7">
    <source>
        <dbReference type="ARBA" id="ARBA00023136"/>
    </source>
</evidence>
<evidence type="ECO:0000313" key="11">
    <source>
        <dbReference type="EMBL" id="TXG58848.1"/>
    </source>
</evidence>
<accession>A0A5C7HPX5</accession>